<comment type="caution">
    <text evidence="2">The sequence shown here is derived from an EMBL/GenBank/DDBJ whole genome shotgun (WGS) entry which is preliminary data.</text>
</comment>
<dbReference type="EMBL" id="CAMPGE010015596">
    <property type="protein sequence ID" value="CAI2374210.1"/>
    <property type="molecule type" value="Genomic_DNA"/>
</dbReference>
<dbReference type="AlphaFoldDB" id="A0AAD2CY58"/>
<gene>
    <name evidence="2" type="ORF">ECRASSUSDP1_LOCUS15562</name>
</gene>
<evidence type="ECO:0000313" key="3">
    <source>
        <dbReference type="Proteomes" id="UP001295684"/>
    </source>
</evidence>
<name>A0AAD2CY58_EUPCR</name>
<keyword evidence="3" id="KW-1185">Reference proteome</keyword>
<evidence type="ECO:0000256" key="1">
    <source>
        <dbReference type="SAM" id="Phobius"/>
    </source>
</evidence>
<organism evidence="2 3">
    <name type="scientific">Euplotes crassus</name>
    <dbReference type="NCBI Taxonomy" id="5936"/>
    <lineage>
        <taxon>Eukaryota</taxon>
        <taxon>Sar</taxon>
        <taxon>Alveolata</taxon>
        <taxon>Ciliophora</taxon>
        <taxon>Intramacronucleata</taxon>
        <taxon>Spirotrichea</taxon>
        <taxon>Hypotrichia</taxon>
        <taxon>Euplotida</taxon>
        <taxon>Euplotidae</taxon>
        <taxon>Moneuplotes</taxon>
    </lineage>
</organism>
<feature type="transmembrane region" description="Helical" evidence="1">
    <location>
        <begin position="42"/>
        <end position="65"/>
    </location>
</feature>
<proteinExistence type="predicted"/>
<evidence type="ECO:0000313" key="2">
    <source>
        <dbReference type="EMBL" id="CAI2374210.1"/>
    </source>
</evidence>
<protein>
    <submittedName>
        <fullName evidence="2">Uncharacterized protein</fullName>
    </submittedName>
</protein>
<accession>A0AAD2CY58</accession>
<dbReference type="Proteomes" id="UP001295684">
    <property type="component" value="Unassembled WGS sequence"/>
</dbReference>
<reference evidence="2" key="1">
    <citation type="submission" date="2023-07" db="EMBL/GenBank/DDBJ databases">
        <authorList>
            <consortium name="AG Swart"/>
            <person name="Singh M."/>
            <person name="Singh A."/>
            <person name="Seah K."/>
            <person name="Emmerich C."/>
        </authorList>
    </citation>
    <scope>NUCLEOTIDE SEQUENCE</scope>
    <source>
        <strain evidence="2">DP1</strain>
    </source>
</reference>
<keyword evidence="1" id="KW-0812">Transmembrane</keyword>
<keyword evidence="1" id="KW-1133">Transmembrane helix</keyword>
<sequence>MNNSLQLLRLLDEKCKNCEDCCIEGECKSLDQCEEKIPPVRLITFIAVICIFIILSIVFFLYLYIKHRIYEKKEKQQEEKKDEKYDEKHKNDCIVYGFEYNPHPPIQKARLDIVYNESFVSQIAPNAVLDENFAFQITPTKNQKILVHDYTCPSTSPEHITNNRQTTENIFSQPDQSMEACCNFNTFKDHETNSLASTRIDKFKEKDRRIPFKSSRSIPKRKGQKLLPKRWKTKCLPLVKGDQSIPNCDEDY</sequence>
<keyword evidence="1" id="KW-0472">Membrane</keyword>